<dbReference type="CDD" id="cd11297">
    <property type="entry name" value="PIN_LabA-like_N_1"/>
    <property type="match status" value="1"/>
</dbReference>
<dbReference type="EMBL" id="UINC01023241">
    <property type="protein sequence ID" value="SVA94511.1"/>
    <property type="molecule type" value="Genomic_DNA"/>
</dbReference>
<protein>
    <recommendedName>
        <fullName evidence="2">NYN domain-containing protein</fullName>
    </recommendedName>
</protein>
<evidence type="ECO:0000313" key="3">
    <source>
        <dbReference type="EMBL" id="SVA94511.1"/>
    </source>
</evidence>
<feature type="domain" description="NYN" evidence="2">
    <location>
        <begin position="11"/>
        <end position="173"/>
    </location>
</feature>
<gene>
    <name evidence="3" type="ORF">METZ01_LOCUS147365</name>
</gene>
<dbReference type="InterPro" id="IPR021139">
    <property type="entry name" value="NYN"/>
</dbReference>
<dbReference type="PANTHER" id="PTHR35811">
    <property type="entry name" value="SLR1870 PROTEIN"/>
    <property type="match status" value="1"/>
</dbReference>
<organism evidence="3">
    <name type="scientific">marine metagenome</name>
    <dbReference type="NCBI Taxonomy" id="408172"/>
    <lineage>
        <taxon>unclassified sequences</taxon>
        <taxon>metagenomes</taxon>
        <taxon>ecological metagenomes</taxon>
    </lineage>
</organism>
<dbReference type="Pfam" id="PF01936">
    <property type="entry name" value="NYN"/>
    <property type="match status" value="1"/>
</dbReference>
<feature type="compositionally biased region" description="Acidic residues" evidence="1">
    <location>
        <begin position="346"/>
        <end position="357"/>
    </location>
</feature>
<dbReference type="AlphaFoldDB" id="A0A381ZZW6"/>
<feature type="non-terminal residue" evidence="3">
    <location>
        <position position="499"/>
    </location>
</feature>
<dbReference type="Gene3D" id="3.40.50.1010">
    <property type="entry name" value="5'-nuclease"/>
    <property type="match status" value="1"/>
</dbReference>
<evidence type="ECO:0000259" key="2">
    <source>
        <dbReference type="Pfam" id="PF01936"/>
    </source>
</evidence>
<dbReference type="PANTHER" id="PTHR35811:SF1">
    <property type="entry name" value="HTH OST-TYPE DOMAIN-CONTAINING PROTEIN"/>
    <property type="match status" value="1"/>
</dbReference>
<proteinExistence type="predicted"/>
<reference evidence="3" key="1">
    <citation type="submission" date="2018-05" db="EMBL/GenBank/DDBJ databases">
        <authorList>
            <person name="Lanie J.A."/>
            <person name="Ng W.-L."/>
            <person name="Kazmierczak K.M."/>
            <person name="Andrzejewski T.M."/>
            <person name="Davidsen T.M."/>
            <person name="Wayne K.J."/>
            <person name="Tettelin H."/>
            <person name="Glass J.I."/>
            <person name="Rusch D."/>
            <person name="Podicherti R."/>
            <person name="Tsui H.-C.T."/>
            <person name="Winkler M.E."/>
        </authorList>
    </citation>
    <scope>NUCLEOTIDE SEQUENCE</scope>
</reference>
<feature type="region of interest" description="Disordered" evidence="1">
    <location>
        <begin position="340"/>
        <end position="402"/>
    </location>
</feature>
<feature type="region of interest" description="Disordered" evidence="1">
    <location>
        <begin position="183"/>
        <end position="210"/>
    </location>
</feature>
<accession>A0A381ZZW6</accession>
<evidence type="ECO:0000256" key="1">
    <source>
        <dbReference type="SAM" id="MobiDB-lite"/>
    </source>
</evidence>
<dbReference type="GO" id="GO:0004540">
    <property type="term" value="F:RNA nuclease activity"/>
    <property type="evidence" value="ECO:0007669"/>
    <property type="project" value="InterPro"/>
</dbReference>
<sequence length="499" mass="54471">MNRPMQFGEDVALFIDWENFKISLAVGHRHPNVSALKEEVSNHGRVVVARAYADWVTRSPELRGASQFNNDPPALYAAGIEPVYVPTRLALGGGNSTRTTRVKNSVDVKMTADCIEIAHSHPNIGTFVLVSGDSDFIHVISALRTMGKRVIVIGVSWATSRRFADSVDDLIFYDQDIDTVVPTEPVQSSETRTPAVPVVGGRVPTRHAAPPAAGRQDLAAIIAAIEEIVRTERQAGGTPLLTSIKQRLMRRYPEFDEKKVGFSGFKKLMSRVAQEGNIRLITAGLVDWAIMADEETPTDANDTPTDNDDDDVVVQAQEESPTEVKRSRFSFGRRRPTEVTEPVVVEVDDEAAEDEPSQEAVETPSMTDDTTEEVAEQSIQEAAPEREEESISDDAATVSEPAPANGLAGILAETLPHLNLPPSQPDGLDGRRVADIIIMADTLENQESVSHVAFNFLVGEVCQALGEGLKAEQLEITQRWGQAFSRLYVTKLVRSLGNA</sequence>
<name>A0A381ZZW6_9ZZZZ</name>